<keyword evidence="4" id="KW-1185">Reference proteome</keyword>
<accession>A0A1H1ZLL1</accession>
<feature type="compositionally biased region" description="Low complexity" evidence="1">
    <location>
        <begin position="264"/>
        <end position="281"/>
    </location>
</feature>
<dbReference type="OrthoDB" id="4824872at2"/>
<keyword evidence="2" id="KW-0812">Transmembrane</keyword>
<feature type="transmembrane region" description="Helical" evidence="2">
    <location>
        <begin position="439"/>
        <end position="460"/>
    </location>
</feature>
<sequence>MSDWEWFFTSEAGRTNLLRSQVDELAASSASANARSSRLSSQLTRLQGSLESRLNALAAAFDAYVELGDVREQLAAHADTAAVRRDVLAAVDALVGGRRAERVDPSDADDYWLPHAMNAVTALVAGGRDRAAEGRARTLGRQADLFVVVLLGALGHGALVADRVPDLLVTDGTLGDAQVVLWRALLAGVYGGPGDREAVLAAVGERWRSTLAGGDADEWRGWVAEQSGADDAEAELTWVRALLDGEVLLPLASPREPARRVAVPGQERAARAEPAAEGDPRAALRSVAGTLIAEGSEAERDLLTRARLLRLRVEDPSGLGPAGPVEPPPTEVRALVRQEFASTRDPAVRACLLGWLRPGLHQAVEAAVAAPPRPVEPVQQRTPGGPLVVGPDGPDADRLAQVRHTITARVPVGTLSPLVPTVLAGVFAVLALVGALLGWSAAVVGLVGVVAVVLAVVAVLGRRSRRQAAREQAADLAVVDQAVADAHRQLSDARAEQARQVQALRTLADGLRRDLTAAP</sequence>
<dbReference type="Proteomes" id="UP000199092">
    <property type="component" value="Chromosome I"/>
</dbReference>
<reference evidence="3 4" key="1">
    <citation type="submission" date="2016-10" db="EMBL/GenBank/DDBJ databases">
        <authorList>
            <person name="de Groot N.N."/>
        </authorList>
    </citation>
    <scope>NUCLEOTIDE SEQUENCE [LARGE SCALE GENOMIC DNA]</scope>
    <source>
        <strain evidence="3 4">DSM 21741</strain>
    </source>
</reference>
<dbReference type="EMBL" id="LT629749">
    <property type="protein sequence ID" value="SDT34116.1"/>
    <property type="molecule type" value="Genomic_DNA"/>
</dbReference>
<evidence type="ECO:0000313" key="3">
    <source>
        <dbReference type="EMBL" id="SDT34116.1"/>
    </source>
</evidence>
<evidence type="ECO:0000313" key="4">
    <source>
        <dbReference type="Proteomes" id="UP000199092"/>
    </source>
</evidence>
<proteinExistence type="predicted"/>
<feature type="transmembrane region" description="Helical" evidence="2">
    <location>
        <begin position="412"/>
        <end position="433"/>
    </location>
</feature>
<dbReference type="RefSeq" id="WP_091414888.1">
    <property type="nucleotide sequence ID" value="NZ_LT629749.1"/>
</dbReference>
<name>A0A1H1ZLL1_9ACTN</name>
<evidence type="ECO:0000256" key="2">
    <source>
        <dbReference type="SAM" id="Phobius"/>
    </source>
</evidence>
<keyword evidence="2" id="KW-1133">Transmembrane helix</keyword>
<dbReference type="AlphaFoldDB" id="A0A1H1ZLL1"/>
<protein>
    <submittedName>
        <fullName evidence="3">Uncharacterized protein</fullName>
    </submittedName>
</protein>
<organism evidence="3 4">
    <name type="scientific">Friedmanniella luteola</name>
    <dbReference type="NCBI Taxonomy" id="546871"/>
    <lineage>
        <taxon>Bacteria</taxon>
        <taxon>Bacillati</taxon>
        <taxon>Actinomycetota</taxon>
        <taxon>Actinomycetes</taxon>
        <taxon>Propionibacteriales</taxon>
        <taxon>Nocardioidaceae</taxon>
        <taxon>Friedmanniella</taxon>
    </lineage>
</organism>
<evidence type="ECO:0000256" key="1">
    <source>
        <dbReference type="SAM" id="MobiDB-lite"/>
    </source>
</evidence>
<feature type="region of interest" description="Disordered" evidence="1">
    <location>
        <begin position="258"/>
        <end position="281"/>
    </location>
</feature>
<gene>
    <name evidence="3" type="ORF">SAMN04488543_3831</name>
</gene>
<keyword evidence="2" id="KW-0472">Membrane</keyword>